<dbReference type="InterPro" id="IPR050982">
    <property type="entry name" value="Auxin_biosynth/cation_transpt"/>
</dbReference>
<dbReference type="EMBL" id="AGQV01000005">
    <property type="protein sequence ID" value="EHH68019.1"/>
    <property type="molecule type" value="Genomic_DNA"/>
</dbReference>
<name>G6XK57_9PROT</name>
<dbReference type="eggNOG" id="COG2072">
    <property type="taxonomic scope" value="Bacteria"/>
</dbReference>
<dbReference type="InterPro" id="IPR025700">
    <property type="entry name" value="Lys/Orn_oxygenase"/>
</dbReference>
<keyword evidence="4" id="KW-0285">Flavoprotein</keyword>
<dbReference type="STRING" id="1088869.GMO_17860"/>
<comment type="similarity">
    <text evidence="3">Belongs to the lysine N(6)-hydroxylase/L-ornithine N(5)-oxygenase family.</text>
</comment>
<dbReference type="Pfam" id="PF13434">
    <property type="entry name" value="Lys_Orn_oxgnase"/>
    <property type="match status" value="1"/>
</dbReference>
<dbReference type="PANTHER" id="PTHR43539:SF91">
    <property type="entry name" value="FAD-DEPENDENT URATE HYDROXYLASE"/>
    <property type="match status" value="1"/>
</dbReference>
<keyword evidence="5" id="KW-0274">FAD</keyword>
<dbReference type="Proteomes" id="UP000004949">
    <property type="component" value="Unassembled WGS sequence"/>
</dbReference>
<dbReference type="GO" id="GO:0004497">
    <property type="term" value="F:monooxygenase activity"/>
    <property type="evidence" value="ECO:0007669"/>
    <property type="project" value="TreeGrafter"/>
</dbReference>
<comment type="caution">
    <text evidence="8">The sequence shown here is derived from an EMBL/GenBank/DDBJ whole genome shotgun (WGS) entry which is preliminary data.</text>
</comment>
<gene>
    <name evidence="8" type="ORF">GMO_17860</name>
</gene>
<evidence type="ECO:0000256" key="5">
    <source>
        <dbReference type="ARBA" id="ARBA00022827"/>
    </source>
</evidence>
<evidence type="ECO:0000256" key="3">
    <source>
        <dbReference type="ARBA" id="ARBA00007588"/>
    </source>
</evidence>
<keyword evidence="9" id="KW-1185">Reference proteome</keyword>
<comment type="pathway">
    <text evidence="2">Siderophore biosynthesis.</text>
</comment>
<dbReference type="PRINTS" id="PR00411">
    <property type="entry name" value="PNDRDTASEI"/>
</dbReference>
<keyword evidence="6" id="KW-0521">NADP</keyword>
<sequence length="486" mass="54300">MGYDTMTTASSPADALAALSARVRDDLARIRYATGNWSVPLEREGEKVLDVAVIGAGQGGQTACFGLRRLGVTNVEVFEKAKRGGEGPWVTFARMITLRTPKHVTGPDLGIPSLTPQSWYEARYGAEAWEKLDKISRQDWQAYLDWLRDVLEIPVTNDQELVHTDWQDGLLRLTFRDSAGKETRRWARRMVLATGIEGGGTWHVPSFVSGSLPKSVYAHTHEDIDFEALKGKRIGVLGAGASAFDNAATALEKGAGRVDLCLRRAKIPAINPYRWMENAGFLAHFSELPDLTRWRFMRCIYNLNQPPPQDTFWRCRRHENFAFHPGMPWTATRMDGNEVVVTTPQGEMRFDYLIIGTGFSIDLTQRPETKDFAGSVLLWRDCFTPPEGEESELLSSHPYLGSRFEFLPKDPSDPKAPMLAAIYNFTFGAMPSMGLSGASISGMRFGVEKLTRGIARDLFVEDGEKHLNSLLSYDTEELISLDPPTE</sequence>
<keyword evidence="7" id="KW-0560">Oxidoreductase</keyword>
<evidence type="ECO:0000313" key="8">
    <source>
        <dbReference type="EMBL" id="EHH68019.1"/>
    </source>
</evidence>
<dbReference type="InterPro" id="IPR036188">
    <property type="entry name" value="FAD/NAD-bd_sf"/>
</dbReference>
<evidence type="ECO:0000256" key="7">
    <source>
        <dbReference type="ARBA" id="ARBA00023002"/>
    </source>
</evidence>
<dbReference type="AlphaFoldDB" id="G6XK57"/>
<organism evidence="8 9">
    <name type="scientific">Gluconobacter morbifer G707</name>
    <dbReference type="NCBI Taxonomy" id="1088869"/>
    <lineage>
        <taxon>Bacteria</taxon>
        <taxon>Pseudomonadati</taxon>
        <taxon>Pseudomonadota</taxon>
        <taxon>Alphaproteobacteria</taxon>
        <taxon>Acetobacterales</taxon>
        <taxon>Acetobacteraceae</taxon>
        <taxon>Gluconobacter</taxon>
    </lineage>
</organism>
<comment type="cofactor">
    <cofactor evidence="1">
        <name>FAD</name>
        <dbReference type="ChEBI" id="CHEBI:57692"/>
    </cofactor>
</comment>
<evidence type="ECO:0000256" key="2">
    <source>
        <dbReference type="ARBA" id="ARBA00004924"/>
    </source>
</evidence>
<protein>
    <submittedName>
        <fullName evidence="8">Putative oxidoreductase</fullName>
    </submittedName>
</protein>
<dbReference type="PATRIC" id="fig|1088869.3.peg.1781"/>
<evidence type="ECO:0000313" key="9">
    <source>
        <dbReference type="Proteomes" id="UP000004949"/>
    </source>
</evidence>
<proteinExistence type="inferred from homology"/>
<dbReference type="PANTHER" id="PTHR43539">
    <property type="entry name" value="FLAVIN-BINDING MONOOXYGENASE-LIKE PROTEIN (AFU_ORTHOLOGUE AFUA_4G09220)"/>
    <property type="match status" value="1"/>
</dbReference>
<evidence type="ECO:0000256" key="1">
    <source>
        <dbReference type="ARBA" id="ARBA00001974"/>
    </source>
</evidence>
<reference evidence="8 9" key="1">
    <citation type="submission" date="2011-10" db="EMBL/GenBank/DDBJ databases">
        <title>Genome sequence of Gluconobacter morbifer G707, isolated from Drosophila gut.</title>
        <authorList>
            <person name="Lee W.-J."/>
            <person name="Kim E.-K."/>
        </authorList>
    </citation>
    <scope>NUCLEOTIDE SEQUENCE [LARGE SCALE GENOMIC DNA]</scope>
    <source>
        <strain evidence="8 9">G707</strain>
    </source>
</reference>
<accession>G6XK57</accession>
<dbReference type="GO" id="GO:0050660">
    <property type="term" value="F:flavin adenine dinucleotide binding"/>
    <property type="evidence" value="ECO:0007669"/>
    <property type="project" value="TreeGrafter"/>
</dbReference>
<evidence type="ECO:0000256" key="4">
    <source>
        <dbReference type="ARBA" id="ARBA00022630"/>
    </source>
</evidence>
<evidence type="ECO:0000256" key="6">
    <source>
        <dbReference type="ARBA" id="ARBA00022857"/>
    </source>
</evidence>
<dbReference type="SUPFAM" id="SSF51905">
    <property type="entry name" value="FAD/NAD(P)-binding domain"/>
    <property type="match status" value="1"/>
</dbReference>
<dbReference type="Gene3D" id="3.50.50.60">
    <property type="entry name" value="FAD/NAD(P)-binding domain"/>
    <property type="match status" value="2"/>
</dbReference>